<name>A0A0E4C9A6_9FIRM</name>
<dbReference type="Pfam" id="PF03965">
    <property type="entry name" value="Penicillinase_R"/>
    <property type="match status" value="1"/>
</dbReference>
<dbReference type="RefSeq" id="WP_046498793.1">
    <property type="nucleotide sequence ID" value="NZ_CGIH01000038.1"/>
</dbReference>
<keyword evidence="2" id="KW-0805">Transcription regulation</keyword>
<dbReference type="Gene3D" id="1.10.4040.10">
    <property type="entry name" value="Penicillinase repressor domain"/>
    <property type="match status" value="1"/>
</dbReference>
<dbReference type="InterPro" id="IPR036388">
    <property type="entry name" value="WH-like_DNA-bd_sf"/>
</dbReference>
<dbReference type="EMBL" id="CGIH01000038">
    <property type="protein sequence ID" value="CFX91399.1"/>
    <property type="molecule type" value="Genomic_DNA"/>
</dbReference>
<sequence length="122" mass="14235">MNKIHRMSDSEKQIMEFIWVAGHPVTTREIIANLPEDNNWKQSTVITFLARLMEKGILKATRISKANYYEPCITEQEYRNFETKQFIADVHKGSVLGFINSLCDNGDLTKEDIEKLMKRLKK</sequence>
<dbReference type="GO" id="GO:0003677">
    <property type="term" value="F:DNA binding"/>
    <property type="evidence" value="ECO:0007669"/>
    <property type="project" value="UniProtKB-KW"/>
</dbReference>
<reference evidence="5 6" key="1">
    <citation type="submission" date="2015-03" db="EMBL/GenBank/DDBJ databases">
        <authorList>
            <person name="Murphy D."/>
        </authorList>
    </citation>
    <scope>NUCLEOTIDE SEQUENCE [LARGE SCALE GENOMIC DNA]</scope>
    <source>
        <strain evidence="5 6">OL-4</strain>
    </source>
</reference>
<dbReference type="InterPro" id="IPR036390">
    <property type="entry name" value="WH_DNA-bd_sf"/>
</dbReference>
<dbReference type="Gene3D" id="1.10.10.10">
    <property type="entry name" value="Winged helix-like DNA-binding domain superfamily/Winged helix DNA-binding domain"/>
    <property type="match status" value="1"/>
</dbReference>
<keyword evidence="6" id="KW-1185">Reference proteome</keyword>
<evidence type="ECO:0000256" key="4">
    <source>
        <dbReference type="ARBA" id="ARBA00023163"/>
    </source>
</evidence>
<organism evidence="5 6">
    <name type="scientific">Syntrophomonas zehnderi OL-4</name>
    <dbReference type="NCBI Taxonomy" id="690567"/>
    <lineage>
        <taxon>Bacteria</taxon>
        <taxon>Bacillati</taxon>
        <taxon>Bacillota</taxon>
        <taxon>Clostridia</taxon>
        <taxon>Eubacteriales</taxon>
        <taxon>Syntrophomonadaceae</taxon>
        <taxon>Syntrophomonas</taxon>
    </lineage>
</organism>
<evidence type="ECO:0000313" key="5">
    <source>
        <dbReference type="EMBL" id="CFX91399.1"/>
    </source>
</evidence>
<keyword evidence="4" id="KW-0804">Transcription</keyword>
<proteinExistence type="inferred from homology"/>
<dbReference type="InterPro" id="IPR005650">
    <property type="entry name" value="BlaI_family"/>
</dbReference>
<dbReference type="SUPFAM" id="SSF46785">
    <property type="entry name" value="Winged helix' DNA-binding domain"/>
    <property type="match status" value="1"/>
</dbReference>
<evidence type="ECO:0000256" key="1">
    <source>
        <dbReference type="ARBA" id="ARBA00011046"/>
    </source>
</evidence>
<dbReference type="Proteomes" id="UP000045545">
    <property type="component" value="Unassembled WGS sequence"/>
</dbReference>
<protein>
    <submittedName>
        <fullName evidence="5">BlaI transcriptional regulatory family</fullName>
    </submittedName>
</protein>
<evidence type="ECO:0000256" key="2">
    <source>
        <dbReference type="ARBA" id="ARBA00023015"/>
    </source>
</evidence>
<dbReference type="GO" id="GO:0045892">
    <property type="term" value="P:negative regulation of DNA-templated transcription"/>
    <property type="evidence" value="ECO:0007669"/>
    <property type="project" value="InterPro"/>
</dbReference>
<dbReference type="AlphaFoldDB" id="A0A0E4C9A6"/>
<dbReference type="OrthoDB" id="9795583at2"/>
<gene>
    <name evidence="5" type="ORF">2180</name>
</gene>
<dbReference type="STRING" id="690567.2180"/>
<evidence type="ECO:0000256" key="3">
    <source>
        <dbReference type="ARBA" id="ARBA00023125"/>
    </source>
</evidence>
<accession>A0A0E4C9A6</accession>
<comment type="similarity">
    <text evidence="1">Belongs to the BlaI transcriptional regulatory family.</text>
</comment>
<keyword evidence="3" id="KW-0238">DNA-binding</keyword>
<evidence type="ECO:0000313" key="6">
    <source>
        <dbReference type="Proteomes" id="UP000045545"/>
    </source>
</evidence>
<dbReference type="PIRSF" id="PIRSF019455">
    <property type="entry name" value="CopR_AtkY"/>
    <property type="match status" value="1"/>
</dbReference>